<feature type="compositionally biased region" description="Acidic residues" evidence="4">
    <location>
        <begin position="61"/>
        <end position="78"/>
    </location>
</feature>
<dbReference type="PANTHER" id="PTHR13237:SF8">
    <property type="entry name" value="SOMETHING ABOUT SILENCING PROTEIN 10"/>
    <property type="match status" value="1"/>
</dbReference>
<feature type="region of interest" description="Disordered" evidence="4">
    <location>
        <begin position="532"/>
        <end position="553"/>
    </location>
</feature>
<feature type="compositionally biased region" description="Acidic residues" evidence="4">
    <location>
        <begin position="97"/>
        <end position="117"/>
    </location>
</feature>
<protein>
    <recommendedName>
        <fullName evidence="5">Sas10 C-terminal domain-containing protein</fullName>
    </recommendedName>
</protein>
<feature type="compositionally biased region" description="Basic and acidic residues" evidence="4">
    <location>
        <begin position="209"/>
        <end position="227"/>
    </location>
</feature>
<dbReference type="Pfam" id="PF09368">
    <property type="entry name" value="Sas10"/>
    <property type="match status" value="1"/>
</dbReference>
<sequence>MGRRSRHSAKTGGNQSSHKSRTKAIKSSRGNRDDSGDDDPMYNEVERYHNRMEEENYLKLDDDDDDDDDGGDSSSEDDGITKHQEGVFDLGIRGSSEEEEDDDGDSDEDEEDEEDETPPPRAKKSYTASSDSDGSVSESEDDDAYGSKSSKLLNWGDKKYSYYHGDTADLEIGQDVEDAYLEEEAAREVEKAQLDGMDDEDFFLGTNEKSCEDEGPKSNNKRSRDLGNMEIIKSSKSPKHVSKLSDREKMKLLKMHHPELLPLVQHFSHSVSELSEITLVAAGAMLRHGITKCAKEMEAVGATPAGIQYLITKTMLQASKALNLSLYLLLKSDHASTNEDVAGVQLVMDLDPSDAVRNHPVMHRLNQLSVLTDKLKEGSLSESDEEHETQGAIQRRIMTEAKFALRNQDIDRDMEKVTNYKKRRQAPTSSDYGDENDEITDKTVIASRNLASTMNSIVQKSISSNMKRNKLDTEVDGERAIGKTIMKNRGLVAHKPKINRNPRVKKREHYRKALIRRKGAVREVRTDEGHVYGGEATGIKSDISRSRKLGSRR</sequence>
<dbReference type="AlphaFoldDB" id="A0ABD3SGY5"/>
<feature type="region of interest" description="Disordered" evidence="4">
    <location>
        <begin position="1"/>
        <end position="151"/>
    </location>
</feature>
<dbReference type="GO" id="GO:0005634">
    <property type="term" value="C:nucleus"/>
    <property type="evidence" value="ECO:0007669"/>
    <property type="project" value="UniProtKB-SubCell"/>
</dbReference>
<feature type="region of interest" description="Disordered" evidence="4">
    <location>
        <begin position="193"/>
        <end position="244"/>
    </location>
</feature>
<name>A0ABD3SGY5_9STRA</name>
<dbReference type="InterPro" id="IPR018972">
    <property type="entry name" value="Sas10_C_dom"/>
</dbReference>
<dbReference type="PANTHER" id="PTHR13237">
    <property type="entry name" value="SOMETHING ABOUT SILENCING PROTEIN 10-RELATED"/>
    <property type="match status" value="1"/>
</dbReference>
<reference evidence="6 7" key="1">
    <citation type="submission" date="2024-10" db="EMBL/GenBank/DDBJ databases">
        <title>Updated reference genomes for cyclostephanoid diatoms.</title>
        <authorList>
            <person name="Roberts W.R."/>
            <person name="Alverson A.J."/>
        </authorList>
    </citation>
    <scope>NUCLEOTIDE SEQUENCE [LARGE SCALE GENOMIC DNA]</scope>
    <source>
        <strain evidence="6 7">AJA228-03</strain>
    </source>
</reference>
<keyword evidence="7" id="KW-1185">Reference proteome</keyword>
<proteinExistence type="inferred from homology"/>
<comment type="similarity">
    <text evidence="2">Belongs to the SAS10 family.</text>
</comment>
<feature type="compositionally biased region" description="Basic and acidic residues" evidence="4">
    <location>
        <begin position="44"/>
        <end position="60"/>
    </location>
</feature>
<evidence type="ECO:0000313" key="7">
    <source>
        <dbReference type="Proteomes" id="UP001530377"/>
    </source>
</evidence>
<evidence type="ECO:0000256" key="3">
    <source>
        <dbReference type="ARBA" id="ARBA00023242"/>
    </source>
</evidence>
<evidence type="ECO:0000256" key="1">
    <source>
        <dbReference type="ARBA" id="ARBA00004123"/>
    </source>
</evidence>
<evidence type="ECO:0000259" key="5">
    <source>
        <dbReference type="Pfam" id="PF09368"/>
    </source>
</evidence>
<accession>A0ABD3SGY5</accession>
<dbReference type="Proteomes" id="UP001530377">
    <property type="component" value="Unassembled WGS sequence"/>
</dbReference>
<dbReference type="EMBL" id="JALLPB020000028">
    <property type="protein sequence ID" value="KAL3823832.1"/>
    <property type="molecule type" value="Genomic_DNA"/>
</dbReference>
<comment type="caution">
    <text evidence="6">The sequence shown here is derived from an EMBL/GenBank/DDBJ whole genome shotgun (WGS) entry which is preliminary data.</text>
</comment>
<feature type="region of interest" description="Disordered" evidence="4">
    <location>
        <begin position="418"/>
        <end position="440"/>
    </location>
</feature>
<evidence type="ECO:0000256" key="2">
    <source>
        <dbReference type="ARBA" id="ARBA00010979"/>
    </source>
</evidence>
<comment type="subcellular location">
    <subcellularLocation>
        <location evidence="1">Nucleus</location>
    </subcellularLocation>
</comment>
<organism evidence="6 7">
    <name type="scientific">Cyclostephanos tholiformis</name>
    <dbReference type="NCBI Taxonomy" id="382380"/>
    <lineage>
        <taxon>Eukaryota</taxon>
        <taxon>Sar</taxon>
        <taxon>Stramenopiles</taxon>
        <taxon>Ochrophyta</taxon>
        <taxon>Bacillariophyta</taxon>
        <taxon>Coscinodiscophyceae</taxon>
        <taxon>Thalassiosirophycidae</taxon>
        <taxon>Stephanodiscales</taxon>
        <taxon>Stephanodiscaceae</taxon>
        <taxon>Cyclostephanos</taxon>
    </lineage>
</organism>
<evidence type="ECO:0000256" key="4">
    <source>
        <dbReference type="SAM" id="MobiDB-lite"/>
    </source>
</evidence>
<evidence type="ECO:0000313" key="6">
    <source>
        <dbReference type="EMBL" id="KAL3823832.1"/>
    </source>
</evidence>
<feature type="domain" description="Sas10 C-terminal" evidence="5">
    <location>
        <begin position="476"/>
        <end position="549"/>
    </location>
</feature>
<keyword evidence="3" id="KW-0539">Nucleus</keyword>
<gene>
    <name evidence="6" type="ORF">ACHAXA_004104</name>
</gene>